<reference evidence="7" key="1">
    <citation type="journal article" date="2014" name="Int. J. Syst. Evol. Microbiol.">
        <title>Complete genome sequence of Corynebacterium casei LMG S-19264T (=DSM 44701T), isolated from a smear-ripened cheese.</title>
        <authorList>
            <consortium name="US DOE Joint Genome Institute (JGI-PGF)"/>
            <person name="Walter F."/>
            <person name="Albersmeier A."/>
            <person name="Kalinowski J."/>
            <person name="Ruckert C."/>
        </authorList>
    </citation>
    <scope>NUCLEOTIDE SEQUENCE</scope>
    <source>
        <strain evidence="7">NBRC 108769</strain>
    </source>
</reference>
<evidence type="ECO:0000256" key="3">
    <source>
        <dbReference type="ARBA" id="ARBA00022898"/>
    </source>
</evidence>
<dbReference type="InterPro" id="IPR027278">
    <property type="entry name" value="ACCD_DCysDesulf"/>
</dbReference>
<evidence type="ECO:0000313" key="8">
    <source>
        <dbReference type="Proteomes" id="UP001156666"/>
    </source>
</evidence>
<gene>
    <name evidence="7" type="primary">acdS</name>
    <name evidence="7" type="ORF">GCM10007940_37810</name>
</gene>
<dbReference type="Proteomes" id="UP001156666">
    <property type="component" value="Unassembled WGS sequence"/>
</dbReference>
<sequence length="288" mass="32272">MMSGITKVTIGGRAILVKREDLLHPYVSGNKFRKLKYNILQALDLGASEIISFGGAFSNHIHALSYACKFYNIPLVLFIRGEEIDNPTLRFVKHNGAELIFVDRTSYREIKTTIAFAEYPNAYVIPEGGSNKLALEGIKEMMSEIKETNIHYCVPYGSGATSIGMMAAMQDTDHLHVFSALKMKDFAADFKERSISLDVPIRNVTFHDQYHFGGFAKHRPELIQFINQFEIPLDPLYTGKMMFGIADLIESNYFAPEDKIIAIHTGGLQGIAGFNARFGNLINPQHSQ</sequence>
<dbReference type="AlphaFoldDB" id="A0AA37STR1"/>
<comment type="similarity">
    <text evidence="2">Belongs to the ACC deaminase/D-cysteine desulfhydrase family.</text>
</comment>
<comment type="caution">
    <text evidence="7">The sequence shown here is derived from an EMBL/GenBank/DDBJ whole genome shotgun (WGS) entry which is preliminary data.</text>
</comment>
<dbReference type="PANTHER" id="PTHR43780:SF2">
    <property type="entry name" value="1-AMINOCYCLOPROPANE-1-CARBOXYLATE DEAMINASE-RELATED"/>
    <property type="match status" value="1"/>
</dbReference>
<evidence type="ECO:0000256" key="4">
    <source>
        <dbReference type="PIRSR" id="PIRSR006278-1"/>
    </source>
</evidence>
<dbReference type="GO" id="GO:0019148">
    <property type="term" value="F:D-cysteine desulfhydrase activity"/>
    <property type="evidence" value="ECO:0007669"/>
    <property type="project" value="TreeGrafter"/>
</dbReference>
<name>A0AA37STR1_9BACT</name>
<evidence type="ECO:0000256" key="1">
    <source>
        <dbReference type="ARBA" id="ARBA00001933"/>
    </source>
</evidence>
<keyword evidence="8" id="KW-1185">Reference proteome</keyword>
<feature type="modified residue" description="N6-(pyridoxal phosphate)lysine" evidence="5">
    <location>
        <position position="31"/>
    </location>
</feature>
<dbReference type="InterPro" id="IPR036052">
    <property type="entry name" value="TrpB-like_PALP_sf"/>
</dbReference>
<evidence type="ECO:0000256" key="5">
    <source>
        <dbReference type="PIRSR" id="PIRSR006278-2"/>
    </source>
</evidence>
<proteinExistence type="inferred from homology"/>
<dbReference type="SUPFAM" id="SSF53686">
    <property type="entry name" value="Tryptophan synthase beta subunit-like PLP-dependent enzymes"/>
    <property type="match status" value="1"/>
</dbReference>
<dbReference type="Gene3D" id="3.40.50.1100">
    <property type="match status" value="2"/>
</dbReference>
<feature type="domain" description="Tryptophan synthase beta chain-like PALP" evidence="6">
    <location>
        <begin position="11"/>
        <end position="266"/>
    </location>
</feature>
<keyword evidence="3 5" id="KW-0663">Pyridoxal phosphate</keyword>
<evidence type="ECO:0000259" key="6">
    <source>
        <dbReference type="Pfam" id="PF00291"/>
    </source>
</evidence>
<organism evidence="7 8">
    <name type="scientific">Portibacter lacus</name>
    <dbReference type="NCBI Taxonomy" id="1099794"/>
    <lineage>
        <taxon>Bacteria</taxon>
        <taxon>Pseudomonadati</taxon>
        <taxon>Bacteroidota</taxon>
        <taxon>Saprospiria</taxon>
        <taxon>Saprospirales</taxon>
        <taxon>Haliscomenobacteraceae</taxon>
        <taxon>Portibacter</taxon>
    </lineage>
</organism>
<reference evidence="7" key="2">
    <citation type="submission" date="2023-01" db="EMBL/GenBank/DDBJ databases">
        <title>Draft genome sequence of Portibacter lacus strain NBRC 108769.</title>
        <authorList>
            <person name="Sun Q."/>
            <person name="Mori K."/>
        </authorList>
    </citation>
    <scope>NUCLEOTIDE SEQUENCE</scope>
    <source>
        <strain evidence="7">NBRC 108769</strain>
    </source>
</reference>
<dbReference type="EMBL" id="BSOH01000027">
    <property type="protein sequence ID" value="GLR19165.1"/>
    <property type="molecule type" value="Genomic_DNA"/>
</dbReference>
<comment type="cofactor">
    <cofactor evidence="1">
        <name>pyridoxal 5'-phosphate</name>
        <dbReference type="ChEBI" id="CHEBI:597326"/>
    </cofactor>
</comment>
<protein>
    <submittedName>
        <fullName evidence="7">1-aminocyclopropane-1-carboxylate deaminase</fullName>
    </submittedName>
</protein>
<dbReference type="InterPro" id="IPR001926">
    <property type="entry name" value="TrpB-like_PALP"/>
</dbReference>
<evidence type="ECO:0000313" key="7">
    <source>
        <dbReference type="EMBL" id="GLR19165.1"/>
    </source>
</evidence>
<evidence type="ECO:0000256" key="2">
    <source>
        <dbReference type="ARBA" id="ARBA00008639"/>
    </source>
</evidence>
<accession>A0AA37STR1</accession>
<dbReference type="PANTHER" id="PTHR43780">
    <property type="entry name" value="1-AMINOCYCLOPROPANE-1-CARBOXYLATE DEAMINASE-RELATED"/>
    <property type="match status" value="1"/>
</dbReference>
<dbReference type="Pfam" id="PF00291">
    <property type="entry name" value="PALP"/>
    <property type="match status" value="1"/>
</dbReference>
<dbReference type="PIRSF" id="PIRSF006278">
    <property type="entry name" value="ACCD_DCysDesulf"/>
    <property type="match status" value="1"/>
</dbReference>
<feature type="active site" description="Nucleophile" evidence="4">
    <location>
        <position position="58"/>
    </location>
</feature>